<dbReference type="InterPro" id="IPR059216">
    <property type="entry name" value="LeuA_carph_isopro_dom"/>
</dbReference>
<dbReference type="GO" id="GO:0003677">
    <property type="term" value="F:DNA binding"/>
    <property type="evidence" value="ECO:0007669"/>
    <property type="project" value="InterPro"/>
</dbReference>
<gene>
    <name evidence="1" type="ORF">VVAX_04364</name>
</gene>
<evidence type="ECO:0000313" key="1">
    <source>
        <dbReference type="EMBL" id="CAA2107696.1"/>
    </source>
</evidence>
<dbReference type="SUPFAM" id="SSF47413">
    <property type="entry name" value="lambda repressor-like DNA-binding domains"/>
    <property type="match status" value="1"/>
</dbReference>
<name>A0A679J2X6_VARPD</name>
<dbReference type="NCBIfam" id="NF046037">
    <property type="entry name" value="carphisopro"/>
    <property type="match status" value="1"/>
</dbReference>
<reference evidence="1" key="1">
    <citation type="submission" date="2019-12" db="EMBL/GenBank/DDBJ databases">
        <authorList>
            <person name="Cremers G."/>
        </authorList>
    </citation>
    <scope>NUCLEOTIDE SEQUENCE</scope>
    <source>
        <strain evidence="1">Vvax</strain>
    </source>
</reference>
<dbReference type="EMBL" id="LR743507">
    <property type="protein sequence ID" value="CAA2107696.1"/>
    <property type="molecule type" value="Genomic_DNA"/>
</dbReference>
<sequence>MDHIALIEALGGTFATAELANVKAPSVSGWKESGRIPDDKLIRLAPIAEARGITTRKKLFPKDWAAIWPELARAKVA</sequence>
<proteinExistence type="predicted"/>
<dbReference type="Gene3D" id="1.10.260.40">
    <property type="entry name" value="lambda repressor-like DNA-binding domains"/>
    <property type="match status" value="1"/>
</dbReference>
<organism evidence="1">
    <name type="scientific">Variovorax paradoxus</name>
    <dbReference type="NCBI Taxonomy" id="34073"/>
    <lineage>
        <taxon>Bacteria</taxon>
        <taxon>Pseudomonadati</taxon>
        <taxon>Pseudomonadota</taxon>
        <taxon>Betaproteobacteria</taxon>
        <taxon>Burkholderiales</taxon>
        <taxon>Comamonadaceae</taxon>
        <taxon>Variovorax</taxon>
    </lineage>
</organism>
<dbReference type="InterPro" id="IPR010982">
    <property type="entry name" value="Lambda_DNA-bd_dom_sf"/>
</dbReference>
<accession>A0A679J2X6</accession>
<protein>
    <recommendedName>
        <fullName evidence="2">Helix-turn-helix domain-containing protein</fullName>
    </recommendedName>
</protein>
<evidence type="ECO:0008006" key="2">
    <source>
        <dbReference type="Google" id="ProtNLM"/>
    </source>
</evidence>
<dbReference type="AlphaFoldDB" id="A0A679J2X6"/>
<dbReference type="RefSeq" id="WP_339091905.1">
    <property type="nucleotide sequence ID" value="NZ_LR743507.1"/>
</dbReference>